<name>A0A1R3L0J9_9ROSI</name>
<proteinExistence type="predicted"/>
<reference evidence="2" key="1">
    <citation type="submission" date="2013-09" db="EMBL/GenBank/DDBJ databases">
        <title>Corchorus olitorius genome sequencing.</title>
        <authorList>
            <person name="Alam M."/>
            <person name="Haque M.S."/>
            <person name="Islam M.S."/>
            <person name="Emdad E.M."/>
            <person name="Islam M.M."/>
            <person name="Ahmed B."/>
            <person name="Halim A."/>
            <person name="Hossen Q.M.M."/>
            <person name="Hossain M.Z."/>
            <person name="Ahmed R."/>
            <person name="Khan M.M."/>
            <person name="Islam R."/>
            <person name="Rashid M.M."/>
            <person name="Khan S.A."/>
            <person name="Rahman M.S."/>
            <person name="Alam M."/>
            <person name="Yahiya A.S."/>
            <person name="Khan M.S."/>
            <person name="Azam M.S."/>
            <person name="Haque T."/>
            <person name="Lashkar M.Z.H."/>
            <person name="Akhand A.I."/>
            <person name="Morshed G."/>
            <person name="Roy S."/>
            <person name="Uddin K.S."/>
            <person name="Rabeya T."/>
            <person name="Hossain A.S."/>
            <person name="Chowdhury A."/>
            <person name="Snigdha A.R."/>
            <person name="Mortoza M.S."/>
            <person name="Matin S.A."/>
            <person name="Hoque S.M.E."/>
            <person name="Islam M.K."/>
            <person name="Roy D.K."/>
            <person name="Haider R."/>
            <person name="Moosa M.M."/>
            <person name="Elias S.M."/>
            <person name="Hasan A.M."/>
            <person name="Jahan S."/>
            <person name="Shafiuddin M."/>
            <person name="Mahmood N."/>
            <person name="Shommy N.S."/>
        </authorList>
    </citation>
    <scope>NUCLEOTIDE SEQUENCE [LARGE SCALE GENOMIC DNA]</scope>
    <source>
        <strain evidence="2">cv. O-4</strain>
    </source>
</reference>
<gene>
    <name evidence="1" type="ORF">COLO4_02680</name>
</gene>
<evidence type="ECO:0000313" key="1">
    <source>
        <dbReference type="EMBL" id="OMP12851.1"/>
    </source>
</evidence>
<keyword evidence="2" id="KW-1185">Reference proteome</keyword>
<protein>
    <submittedName>
        <fullName evidence="1">Uncharacterized protein</fullName>
    </submittedName>
</protein>
<evidence type="ECO:0000313" key="2">
    <source>
        <dbReference type="Proteomes" id="UP000187203"/>
    </source>
</evidence>
<comment type="caution">
    <text evidence="1">The sequence shown here is derived from an EMBL/GenBank/DDBJ whole genome shotgun (WGS) entry which is preliminary data.</text>
</comment>
<organism evidence="1 2">
    <name type="scientific">Corchorus olitorius</name>
    <dbReference type="NCBI Taxonomy" id="93759"/>
    <lineage>
        <taxon>Eukaryota</taxon>
        <taxon>Viridiplantae</taxon>
        <taxon>Streptophyta</taxon>
        <taxon>Embryophyta</taxon>
        <taxon>Tracheophyta</taxon>
        <taxon>Spermatophyta</taxon>
        <taxon>Magnoliopsida</taxon>
        <taxon>eudicotyledons</taxon>
        <taxon>Gunneridae</taxon>
        <taxon>Pentapetalae</taxon>
        <taxon>rosids</taxon>
        <taxon>malvids</taxon>
        <taxon>Malvales</taxon>
        <taxon>Malvaceae</taxon>
        <taxon>Grewioideae</taxon>
        <taxon>Apeibeae</taxon>
        <taxon>Corchorus</taxon>
    </lineage>
</organism>
<feature type="non-terminal residue" evidence="1">
    <location>
        <position position="270"/>
    </location>
</feature>
<dbReference type="EMBL" id="AWUE01005804">
    <property type="protein sequence ID" value="OMP12851.1"/>
    <property type="molecule type" value="Genomic_DNA"/>
</dbReference>
<dbReference type="Proteomes" id="UP000187203">
    <property type="component" value="Unassembled WGS sequence"/>
</dbReference>
<sequence>MRCRQGGRRWRWAFGARAAPTGSGIIRSIGRIAGGDRSILSDPAVGSAASGAVMSPPPMPCSGRSVLADRGVEGVALCRVAGFQATAQPAHPLFRGAMGEAVGHHAAGGLALERIVADRLRGGHAFLHVAGLQTVAIACGPDAGIAIRLQLQPHRQGIALRLTRRLLCAPHLIRRAEQILDVMAELVRDDIIAGEIALRAEAIGEFVEEAGVEIDAAVGRAVEGPHRRLRCAAARLARAGEEAQTRRREALAGLGEDLFPGVLGVAERLT</sequence>
<dbReference type="AlphaFoldDB" id="A0A1R3L0J9"/>
<accession>A0A1R3L0J9</accession>